<dbReference type="OrthoDB" id="676789at2"/>
<dbReference type="GO" id="GO:0016989">
    <property type="term" value="F:sigma factor antagonist activity"/>
    <property type="evidence" value="ECO:0007669"/>
    <property type="project" value="TreeGrafter"/>
</dbReference>
<dbReference type="InterPro" id="IPR006860">
    <property type="entry name" value="FecR"/>
</dbReference>
<dbReference type="Pfam" id="PF04773">
    <property type="entry name" value="FecR"/>
    <property type="match status" value="1"/>
</dbReference>
<dbReference type="RefSeq" id="WP_074963980.1">
    <property type="nucleotide sequence ID" value="NZ_JNFF01000116.1"/>
</dbReference>
<evidence type="ECO:0000313" key="5">
    <source>
        <dbReference type="Proteomes" id="UP000028007"/>
    </source>
</evidence>
<evidence type="ECO:0008006" key="6">
    <source>
        <dbReference type="Google" id="ProtNLM"/>
    </source>
</evidence>
<feature type="domain" description="Protein FecR C-terminal" evidence="3">
    <location>
        <begin position="261"/>
        <end position="327"/>
    </location>
</feature>
<dbReference type="PIRSF" id="PIRSF018266">
    <property type="entry name" value="FecR"/>
    <property type="match status" value="1"/>
</dbReference>
<protein>
    <recommendedName>
        <fullName evidence="6">FecR protein domain-containing protein</fullName>
    </recommendedName>
</protein>
<dbReference type="FunFam" id="2.60.120.1440:FF:000001">
    <property type="entry name" value="Putative anti-sigma factor"/>
    <property type="match status" value="1"/>
</dbReference>
<dbReference type="Gene3D" id="3.55.50.30">
    <property type="match status" value="1"/>
</dbReference>
<dbReference type="EMBL" id="JNFF01000116">
    <property type="protein sequence ID" value="KEQ28464.1"/>
    <property type="molecule type" value="Genomic_DNA"/>
</dbReference>
<comment type="caution">
    <text evidence="4">The sequence shown here is derived from an EMBL/GenBank/DDBJ whole genome shotgun (WGS) entry which is preliminary data.</text>
</comment>
<keyword evidence="1" id="KW-0812">Transmembrane</keyword>
<feature type="domain" description="FecR protein" evidence="2">
    <location>
        <begin position="123"/>
        <end position="215"/>
    </location>
</feature>
<keyword evidence="1" id="KW-1133">Transmembrane helix</keyword>
<dbReference type="Proteomes" id="UP000028007">
    <property type="component" value="Unassembled WGS sequence"/>
</dbReference>
<evidence type="ECO:0000256" key="1">
    <source>
        <dbReference type="SAM" id="Phobius"/>
    </source>
</evidence>
<gene>
    <name evidence="4" type="ORF">N180_02190</name>
</gene>
<accession>A0A081PCP1</accession>
<proteinExistence type="predicted"/>
<reference evidence="4 5" key="1">
    <citation type="journal article" date="1992" name="Int. J. Syst. Bacteriol.">
        <title>Sphingobacterium antarcticus sp. nov. a Psychrotrophic Bacterium from the Soils of Schirmacher Oasis, Antarctica.</title>
        <authorList>
            <person name="Shivaji S."/>
            <person name="Ray M.K."/>
            <person name="Rao N.S."/>
            <person name="Saiserr L."/>
            <person name="Jagannadham M.V."/>
            <person name="Kumar G.S."/>
            <person name="Reddy G."/>
            <person name="Bhargava P.M."/>
        </authorList>
    </citation>
    <scope>NUCLEOTIDE SEQUENCE [LARGE SCALE GENOMIC DNA]</scope>
    <source>
        <strain evidence="4 5">4BY</strain>
    </source>
</reference>
<dbReference type="AlphaFoldDB" id="A0A081PCP1"/>
<keyword evidence="1" id="KW-0472">Membrane</keyword>
<dbReference type="PANTHER" id="PTHR30273:SF2">
    <property type="entry name" value="PROTEIN FECR"/>
    <property type="match status" value="1"/>
</dbReference>
<evidence type="ECO:0000259" key="3">
    <source>
        <dbReference type="Pfam" id="PF16344"/>
    </source>
</evidence>
<dbReference type="InterPro" id="IPR032508">
    <property type="entry name" value="FecR_C"/>
</dbReference>
<dbReference type="Pfam" id="PF16344">
    <property type="entry name" value="FecR_C"/>
    <property type="match status" value="1"/>
</dbReference>
<dbReference type="InterPro" id="IPR012373">
    <property type="entry name" value="Ferrdict_sens_TM"/>
</dbReference>
<evidence type="ECO:0000313" key="4">
    <source>
        <dbReference type="EMBL" id="KEQ28464.1"/>
    </source>
</evidence>
<feature type="transmembrane region" description="Helical" evidence="1">
    <location>
        <begin position="91"/>
        <end position="111"/>
    </location>
</feature>
<dbReference type="eggNOG" id="COG3712">
    <property type="taxonomic scope" value="Bacteria"/>
</dbReference>
<name>A0A081PCP1_9SPHI</name>
<organism evidence="4 5">
    <name type="scientific">Pedobacter antarcticus 4BY</name>
    <dbReference type="NCBI Taxonomy" id="1358423"/>
    <lineage>
        <taxon>Bacteria</taxon>
        <taxon>Pseudomonadati</taxon>
        <taxon>Bacteroidota</taxon>
        <taxon>Sphingobacteriia</taxon>
        <taxon>Sphingobacteriales</taxon>
        <taxon>Sphingobacteriaceae</taxon>
        <taxon>Pedobacter</taxon>
    </lineage>
</organism>
<keyword evidence="5" id="KW-1185">Reference proteome</keyword>
<sequence>MEEIYLLITRHLAGQTSEEEEKHLREWTSSSSVNARTFEEVKQVWLASYQRDDTAAIHAFQRLDKKMHAHKKQKPGITPSGKLPISKPRRFAIIASLALTFIISALLYKVYYPSEPVVIKEFTVSGQKKEIWLADGTKVFLAPQSELFYPKDFTAEKRVVELQGEAYFEVSKDPHRPFIVRTATLDVQVLGTHFNVNSYKKNTSTSVSLMEGKVKVLMAGDDGDEYLLEPGQELSLNKLNHQVYQHEFDQESTTGWMTNTLLIKNEKLGQVAEKINQLYGVKLIFADQATADTRLYARFKNESLINVLETISATGNIAYRIERNKVYLTLKN</sequence>
<dbReference type="Gene3D" id="2.60.120.1440">
    <property type="match status" value="1"/>
</dbReference>
<evidence type="ECO:0000259" key="2">
    <source>
        <dbReference type="Pfam" id="PF04773"/>
    </source>
</evidence>
<dbReference type="PANTHER" id="PTHR30273">
    <property type="entry name" value="PERIPLASMIC SIGNAL SENSOR AND SIGMA FACTOR ACTIVATOR FECR-RELATED"/>
    <property type="match status" value="1"/>
</dbReference>